<keyword evidence="6" id="KW-0808">Transferase</keyword>
<comment type="catalytic activity">
    <reaction evidence="1">
        <text>ATP + protein L-histidine = ADP + protein N-phospho-L-histidine.</text>
        <dbReference type="EC" id="2.7.13.3"/>
    </reaction>
</comment>
<dbReference type="Gene3D" id="6.10.340.10">
    <property type="match status" value="1"/>
</dbReference>
<dbReference type="InterPro" id="IPR003661">
    <property type="entry name" value="HisK_dim/P_dom"/>
</dbReference>
<evidence type="ECO:0000313" key="16">
    <source>
        <dbReference type="Proteomes" id="UP000325606"/>
    </source>
</evidence>
<dbReference type="SUPFAM" id="SSF47384">
    <property type="entry name" value="Homodimeric domain of signal transducing histidine kinase"/>
    <property type="match status" value="1"/>
</dbReference>
<dbReference type="SMART" id="SM00304">
    <property type="entry name" value="HAMP"/>
    <property type="match status" value="1"/>
</dbReference>
<dbReference type="InterPro" id="IPR036890">
    <property type="entry name" value="HATPase_C_sf"/>
</dbReference>
<dbReference type="SMART" id="SM00387">
    <property type="entry name" value="HATPase_c"/>
    <property type="match status" value="1"/>
</dbReference>
<dbReference type="PRINTS" id="PR00344">
    <property type="entry name" value="BCTRLSENSOR"/>
</dbReference>
<evidence type="ECO:0000259" key="13">
    <source>
        <dbReference type="PROSITE" id="PS50109"/>
    </source>
</evidence>
<dbReference type="InterPro" id="IPR036097">
    <property type="entry name" value="HisK_dim/P_sf"/>
</dbReference>
<comment type="subcellular location">
    <subcellularLocation>
        <location evidence="2">Cell membrane</location>
        <topology evidence="2">Multi-pass membrane protein</topology>
    </subcellularLocation>
</comment>
<dbReference type="Gene3D" id="3.30.565.10">
    <property type="entry name" value="Histidine kinase-like ATPase, C-terminal domain"/>
    <property type="match status" value="1"/>
</dbReference>
<dbReference type="Pfam" id="PF00672">
    <property type="entry name" value="HAMP"/>
    <property type="match status" value="1"/>
</dbReference>
<keyword evidence="9 12" id="KW-1133">Transmembrane helix</keyword>
<evidence type="ECO:0000256" key="10">
    <source>
        <dbReference type="ARBA" id="ARBA00023136"/>
    </source>
</evidence>
<evidence type="ECO:0000256" key="1">
    <source>
        <dbReference type="ARBA" id="ARBA00000085"/>
    </source>
</evidence>
<keyword evidence="7 12" id="KW-0812">Transmembrane</keyword>
<dbReference type="InterPro" id="IPR033463">
    <property type="entry name" value="sCache_3"/>
</dbReference>
<dbReference type="CDD" id="cd06225">
    <property type="entry name" value="HAMP"/>
    <property type="match status" value="1"/>
</dbReference>
<evidence type="ECO:0000256" key="6">
    <source>
        <dbReference type="ARBA" id="ARBA00022679"/>
    </source>
</evidence>
<gene>
    <name evidence="15" type="ORF">F5I99_06055</name>
</gene>
<reference evidence="15 16" key="1">
    <citation type="submission" date="2019-09" db="EMBL/GenBank/DDBJ databases">
        <title>Nitrincola iocasae sp. nov., a bacterium isolated from the sediment collected at a cold seep field in South China Sea.</title>
        <authorList>
            <person name="Zhang H."/>
            <person name="Wang H."/>
            <person name="Li C."/>
        </authorList>
    </citation>
    <scope>NUCLEOTIDE SEQUENCE [LARGE SCALE GENOMIC DNA]</scope>
    <source>
        <strain evidence="15 16">KXZD1103</strain>
    </source>
</reference>
<proteinExistence type="predicted"/>
<dbReference type="InterPro" id="IPR029151">
    <property type="entry name" value="Sensor-like_sf"/>
</dbReference>
<dbReference type="Gene3D" id="1.10.287.130">
    <property type="match status" value="1"/>
</dbReference>
<dbReference type="InterPro" id="IPR003594">
    <property type="entry name" value="HATPase_dom"/>
</dbReference>
<keyword evidence="5" id="KW-0597">Phosphoprotein</keyword>
<evidence type="ECO:0000256" key="8">
    <source>
        <dbReference type="ARBA" id="ARBA00022777"/>
    </source>
</evidence>
<dbReference type="SUPFAM" id="SSF158472">
    <property type="entry name" value="HAMP domain-like"/>
    <property type="match status" value="1"/>
</dbReference>
<keyword evidence="4" id="KW-1003">Cell membrane</keyword>
<dbReference type="PANTHER" id="PTHR43065:SF22">
    <property type="entry name" value="HISTIDINE KINASE"/>
    <property type="match status" value="1"/>
</dbReference>
<evidence type="ECO:0000256" key="11">
    <source>
        <dbReference type="SAM" id="Coils"/>
    </source>
</evidence>
<evidence type="ECO:0000256" key="12">
    <source>
        <dbReference type="SAM" id="Phobius"/>
    </source>
</evidence>
<dbReference type="AlphaFoldDB" id="A0A5J6LBY8"/>
<dbReference type="Pfam" id="PF17202">
    <property type="entry name" value="sCache_3_3"/>
    <property type="match status" value="1"/>
</dbReference>
<name>A0A5J6LBY8_9GAMM</name>
<evidence type="ECO:0000256" key="3">
    <source>
        <dbReference type="ARBA" id="ARBA00012438"/>
    </source>
</evidence>
<dbReference type="GO" id="GO:0005886">
    <property type="term" value="C:plasma membrane"/>
    <property type="evidence" value="ECO:0007669"/>
    <property type="project" value="UniProtKB-SubCell"/>
</dbReference>
<evidence type="ECO:0000256" key="4">
    <source>
        <dbReference type="ARBA" id="ARBA00022475"/>
    </source>
</evidence>
<feature type="transmembrane region" description="Helical" evidence="12">
    <location>
        <begin position="330"/>
        <end position="349"/>
    </location>
</feature>
<dbReference type="Pfam" id="PF00512">
    <property type="entry name" value="HisKA"/>
    <property type="match status" value="1"/>
</dbReference>
<dbReference type="SUPFAM" id="SSF103190">
    <property type="entry name" value="Sensory domain-like"/>
    <property type="match status" value="1"/>
</dbReference>
<dbReference type="Proteomes" id="UP000325606">
    <property type="component" value="Chromosome"/>
</dbReference>
<keyword evidence="16" id="KW-1185">Reference proteome</keyword>
<dbReference type="CDD" id="cd00082">
    <property type="entry name" value="HisKA"/>
    <property type="match status" value="1"/>
</dbReference>
<sequence>MPGQWKHSVRGKLLALILLPILLTFAALIGLTAYWTTTYSDRQLYMKVASDLAVARSTLQMMQDRQLERLEQLSHTLQLHPYLINNDRLALNQIIDDLRQKQQFDFLRLLTPEQLQQDLDSQPSIAQLKEKILAGNSLKGLSLIDADELLTLSPTLAEKVKVPVLDTPHAKPSDKTLETRGMFVRTLQPIFDNTGQLRYVLDGGVLLNHNLQFVDTIRDLVYGQDALPEGGLGTVTLFLDDVRVTTNVPAQHQQQPGQQEFDRAIGTRISAEVYKRVVDEERVWLDRAFVVNDWFISAYEPIYSLNDNLIGVLYAGFSESPFIYMYRRNLAELGITLGLIMLLSGYFVWHSAYRLLSPIKRIHRSVMAVRRGNTHARIGTLKAENEFADLAQQFDSMLDELDARQDTIRQSAERLEQKVEQRTLSLQQKTQELEQHIELLKATRAELFTKEKLAVLGELTAGIAHEINNPAAVILGHMDLLQAELGEGCLVQSEIDTVIEQVYRIRAIINNLLQYSRPGQVIDQMQTLDVNAVVQDTLALVHYALNKKGIRVRKDYTSVCSVEGNRQQVQQVLVNLLLNAANAMPCQGNIWLSTHPWQAEDGARGVEISVRDEGSGMTDEVQARIFEPFFTTRENGNGLGLSISRSLARRYGGDIRVSSAPGKGSQFSVYLREKAQLNQEDEETMRQLLSGFGVA</sequence>
<feature type="transmembrane region" description="Helical" evidence="12">
    <location>
        <begin position="13"/>
        <end position="37"/>
    </location>
</feature>
<keyword evidence="11" id="KW-0175">Coiled coil</keyword>
<feature type="domain" description="Histidine kinase" evidence="13">
    <location>
        <begin position="462"/>
        <end position="675"/>
    </location>
</feature>
<dbReference type="InterPro" id="IPR003660">
    <property type="entry name" value="HAMP_dom"/>
</dbReference>
<keyword evidence="8" id="KW-0418">Kinase</keyword>
<dbReference type="SMART" id="SM00388">
    <property type="entry name" value="HisKA"/>
    <property type="match status" value="1"/>
</dbReference>
<evidence type="ECO:0000313" key="15">
    <source>
        <dbReference type="EMBL" id="QEW06095.1"/>
    </source>
</evidence>
<dbReference type="PROSITE" id="PS50109">
    <property type="entry name" value="HIS_KIN"/>
    <property type="match status" value="1"/>
</dbReference>
<evidence type="ECO:0000259" key="14">
    <source>
        <dbReference type="PROSITE" id="PS50885"/>
    </source>
</evidence>
<dbReference type="InterPro" id="IPR005467">
    <property type="entry name" value="His_kinase_dom"/>
</dbReference>
<organism evidence="15 16">
    <name type="scientific">Nitrincola iocasae</name>
    <dbReference type="NCBI Taxonomy" id="2614693"/>
    <lineage>
        <taxon>Bacteria</taxon>
        <taxon>Pseudomonadati</taxon>
        <taxon>Pseudomonadota</taxon>
        <taxon>Gammaproteobacteria</taxon>
        <taxon>Oceanospirillales</taxon>
        <taxon>Oceanospirillaceae</taxon>
        <taxon>Nitrincola</taxon>
    </lineage>
</organism>
<dbReference type="EC" id="2.7.13.3" evidence="3"/>
<dbReference type="PROSITE" id="PS50885">
    <property type="entry name" value="HAMP"/>
    <property type="match status" value="1"/>
</dbReference>
<dbReference type="SUPFAM" id="SSF55874">
    <property type="entry name" value="ATPase domain of HSP90 chaperone/DNA topoisomerase II/histidine kinase"/>
    <property type="match status" value="1"/>
</dbReference>
<keyword evidence="10 12" id="KW-0472">Membrane</keyword>
<dbReference type="Pfam" id="PF02518">
    <property type="entry name" value="HATPase_c"/>
    <property type="match status" value="1"/>
</dbReference>
<dbReference type="KEGG" id="nik:F5I99_06055"/>
<accession>A0A5J6LBY8</accession>
<evidence type="ECO:0000256" key="9">
    <source>
        <dbReference type="ARBA" id="ARBA00022989"/>
    </source>
</evidence>
<protein>
    <recommendedName>
        <fullName evidence="3">histidine kinase</fullName>
        <ecNumber evidence="3">2.7.13.3</ecNumber>
    </recommendedName>
</protein>
<feature type="coiled-coil region" evidence="11">
    <location>
        <begin position="398"/>
        <end position="446"/>
    </location>
</feature>
<dbReference type="RefSeq" id="WP_151054126.1">
    <property type="nucleotide sequence ID" value="NZ_CP044222.1"/>
</dbReference>
<dbReference type="PANTHER" id="PTHR43065">
    <property type="entry name" value="SENSOR HISTIDINE KINASE"/>
    <property type="match status" value="1"/>
</dbReference>
<evidence type="ECO:0000256" key="5">
    <source>
        <dbReference type="ARBA" id="ARBA00022553"/>
    </source>
</evidence>
<evidence type="ECO:0000256" key="7">
    <source>
        <dbReference type="ARBA" id="ARBA00022692"/>
    </source>
</evidence>
<dbReference type="InterPro" id="IPR004358">
    <property type="entry name" value="Sig_transdc_His_kin-like_C"/>
</dbReference>
<evidence type="ECO:0000256" key="2">
    <source>
        <dbReference type="ARBA" id="ARBA00004651"/>
    </source>
</evidence>
<dbReference type="GO" id="GO:0000155">
    <property type="term" value="F:phosphorelay sensor kinase activity"/>
    <property type="evidence" value="ECO:0007669"/>
    <property type="project" value="InterPro"/>
</dbReference>
<feature type="domain" description="HAMP" evidence="14">
    <location>
        <begin position="353"/>
        <end position="406"/>
    </location>
</feature>
<dbReference type="EMBL" id="CP044222">
    <property type="protein sequence ID" value="QEW06095.1"/>
    <property type="molecule type" value="Genomic_DNA"/>
</dbReference>